<dbReference type="FunFam" id="1.25.40.10:FF:000398">
    <property type="entry name" value="pentatricopeptide repeat-containing protein PNM1, mitochondrial"/>
    <property type="match status" value="1"/>
</dbReference>
<feature type="repeat" description="PPR" evidence="5">
    <location>
        <begin position="388"/>
        <end position="422"/>
    </location>
</feature>
<dbReference type="GO" id="GO:0005886">
    <property type="term" value="C:plasma membrane"/>
    <property type="evidence" value="ECO:0007669"/>
    <property type="project" value="TreeGrafter"/>
</dbReference>
<evidence type="ECO:0000256" key="2">
    <source>
        <dbReference type="ARBA" id="ARBA00022729"/>
    </source>
</evidence>
<name>W9QEE5_9ROSA</name>
<feature type="repeat" description="PPR" evidence="5">
    <location>
        <begin position="460"/>
        <end position="494"/>
    </location>
</feature>
<protein>
    <recommendedName>
        <fullName evidence="8">Pentatricopeptide repeat-containing protein</fullName>
    </recommendedName>
</protein>
<dbReference type="InterPro" id="IPR002885">
    <property type="entry name" value="PPR_rpt"/>
</dbReference>
<dbReference type="AlphaFoldDB" id="W9QEE5"/>
<dbReference type="Gene3D" id="1.25.40.10">
    <property type="entry name" value="Tetratricopeptide repeat domain"/>
    <property type="match status" value="2"/>
</dbReference>
<dbReference type="STRING" id="981085.W9QEE5"/>
<keyword evidence="4" id="KW-0325">Glycoprotein</keyword>
<dbReference type="GO" id="GO:0010215">
    <property type="term" value="P:cellulose microfibril organization"/>
    <property type="evidence" value="ECO:0007669"/>
    <property type="project" value="InterPro"/>
</dbReference>
<evidence type="ECO:0000313" key="6">
    <source>
        <dbReference type="EMBL" id="EXB30970.1"/>
    </source>
</evidence>
<evidence type="ECO:0008006" key="8">
    <source>
        <dbReference type="Google" id="ProtNLM"/>
    </source>
</evidence>
<sequence>MLIPITHAYDVRDPTGNITIKWDVMSWTPDGYVAVVTIYNFQHNREIKAPGWTLGWTWAEKEVIWSMLGAQTTEQGDCSRFIENIPHSCKKKPIVVDLLPGTPFNQQIENCCKGGVLNSWFRDPANAASSFQVSVGVAGNSNRTVKLPKNFTLKAPGPGYPCGPARIVRPTKFLTPDKKRVTYAFMTWNVTCIHGYLRIQIVNVRVKSGMILDEASVRITVGVRTKTEKRPILGLDKAQLGRNWCLVMTRPIASTETQEPMSAIDNWADMHRRGDSWVNTHAEQTFKLCENGFASYAEKMVKSLANEIFPGERICDLLIIGWCVDGKLDEANRLAGEMYRGGFELGTMAFNAILDCVCKLCRKKDPFRLQSEAENVLVDMDTYGVPRNVETFNVLINNLCKIRKTEEALKVFERMGEWGCYPNEETFLVLIRSLYQAARVGEGDEMIDRMKSAGYGDKLDKKAYYGFLKILCGIERIDHALSVFQKMKKDGCEPGVKTYELLMEKLCAHNRVDKANALFNGAKKRGVPVTQKEYPVDPRYLKKKVKAVKKEKKRETLPEKMARKRRRLKQIRLSFVKKPKKMTRRAY</sequence>
<evidence type="ECO:0000256" key="4">
    <source>
        <dbReference type="ARBA" id="ARBA00023180"/>
    </source>
</evidence>
<dbReference type="PANTHER" id="PTHR31673:SF61">
    <property type="entry name" value="PROTEIN COBRA"/>
    <property type="match status" value="1"/>
</dbReference>
<evidence type="ECO:0000256" key="3">
    <source>
        <dbReference type="ARBA" id="ARBA00022737"/>
    </source>
</evidence>
<dbReference type="PROSITE" id="PS51375">
    <property type="entry name" value="PPR"/>
    <property type="match status" value="3"/>
</dbReference>
<evidence type="ECO:0000256" key="1">
    <source>
        <dbReference type="ARBA" id="ARBA00005507"/>
    </source>
</evidence>
<gene>
    <name evidence="6" type="ORF">L484_016828</name>
</gene>
<dbReference type="eggNOG" id="KOG4197">
    <property type="taxonomic scope" value="Eukaryota"/>
</dbReference>
<dbReference type="Pfam" id="PF04833">
    <property type="entry name" value="COBRA"/>
    <property type="match status" value="1"/>
</dbReference>
<dbReference type="InterPro" id="IPR011990">
    <property type="entry name" value="TPR-like_helical_dom_sf"/>
</dbReference>
<proteinExistence type="inferred from homology"/>
<keyword evidence="2" id="KW-0732">Signal</keyword>
<keyword evidence="3" id="KW-0677">Repeat</keyword>
<dbReference type="EMBL" id="KE343500">
    <property type="protein sequence ID" value="EXB30970.1"/>
    <property type="molecule type" value="Genomic_DNA"/>
</dbReference>
<organism evidence="6 7">
    <name type="scientific">Morus notabilis</name>
    <dbReference type="NCBI Taxonomy" id="981085"/>
    <lineage>
        <taxon>Eukaryota</taxon>
        <taxon>Viridiplantae</taxon>
        <taxon>Streptophyta</taxon>
        <taxon>Embryophyta</taxon>
        <taxon>Tracheophyta</taxon>
        <taxon>Spermatophyta</taxon>
        <taxon>Magnoliopsida</taxon>
        <taxon>eudicotyledons</taxon>
        <taxon>Gunneridae</taxon>
        <taxon>Pentapetalae</taxon>
        <taxon>rosids</taxon>
        <taxon>fabids</taxon>
        <taxon>Rosales</taxon>
        <taxon>Moraceae</taxon>
        <taxon>Moreae</taxon>
        <taxon>Morus</taxon>
    </lineage>
</organism>
<dbReference type="Pfam" id="PF13041">
    <property type="entry name" value="PPR_2"/>
    <property type="match status" value="2"/>
</dbReference>
<dbReference type="PANTHER" id="PTHR31673">
    <property type="entry name" value="PROTEIN COBRA"/>
    <property type="match status" value="1"/>
</dbReference>
<dbReference type="Proteomes" id="UP000030645">
    <property type="component" value="Unassembled WGS sequence"/>
</dbReference>
<reference evidence="7" key="1">
    <citation type="submission" date="2013-01" db="EMBL/GenBank/DDBJ databases">
        <title>Draft Genome Sequence of a Mulberry Tree, Morus notabilis C.K. Schneid.</title>
        <authorList>
            <person name="He N."/>
            <person name="Zhao S."/>
        </authorList>
    </citation>
    <scope>NUCLEOTIDE SEQUENCE</scope>
</reference>
<evidence type="ECO:0000313" key="7">
    <source>
        <dbReference type="Proteomes" id="UP000030645"/>
    </source>
</evidence>
<keyword evidence="7" id="KW-1185">Reference proteome</keyword>
<evidence type="ECO:0000256" key="5">
    <source>
        <dbReference type="PROSITE-ProRule" id="PRU00708"/>
    </source>
</evidence>
<accession>W9QEE5</accession>
<dbReference type="NCBIfam" id="TIGR00756">
    <property type="entry name" value="PPR"/>
    <property type="match status" value="2"/>
</dbReference>
<dbReference type="GO" id="GO:0052324">
    <property type="term" value="P:plant-type cell wall cellulose biosynthetic process"/>
    <property type="evidence" value="ECO:0007669"/>
    <property type="project" value="TreeGrafter"/>
</dbReference>
<comment type="similarity">
    <text evidence="1">Belongs to the COBRA family.</text>
</comment>
<feature type="repeat" description="PPR" evidence="5">
    <location>
        <begin position="495"/>
        <end position="529"/>
    </location>
</feature>
<dbReference type="InterPro" id="IPR006918">
    <property type="entry name" value="COBRA_pln"/>
</dbReference>